<protein>
    <submittedName>
        <fullName evidence="2">Uncharacterized protein</fullName>
    </submittedName>
</protein>
<dbReference type="SUPFAM" id="SSF50978">
    <property type="entry name" value="WD40 repeat-like"/>
    <property type="match status" value="1"/>
</dbReference>
<dbReference type="OrthoDB" id="534245at2759"/>
<dbReference type="GeneID" id="19017214"/>
<dbReference type="KEGG" id="bpg:Bathy02g01000"/>
<dbReference type="PANTHER" id="PTHR47467">
    <property type="entry name" value="OS01G0867200 PROTEIN"/>
    <property type="match status" value="1"/>
</dbReference>
<feature type="compositionally biased region" description="Basic and acidic residues" evidence="1">
    <location>
        <begin position="153"/>
        <end position="163"/>
    </location>
</feature>
<proteinExistence type="predicted"/>
<feature type="region of interest" description="Disordered" evidence="1">
    <location>
        <begin position="121"/>
        <end position="163"/>
    </location>
</feature>
<organism evidence="2 3">
    <name type="scientific">Bathycoccus prasinos</name>
    <dbReference type="NCBI Taxonomy" id="41875"/>
    <lineage>
        <taxon>Eukaryota</taxon>
        <taxon>Viridiplantae</taxon>
        <taxon>Chlorophyta</taxon>
        <taxon>Mamiellophyceae</taxon>
        <taxon>Mamiellales</taxon>
        <taxon>Bathycoccaceae</taxon>
        <taxon>Bathycoccus</taxon>
    </lineage>
</organism>
<accession>K8EBK6</accession>
<dbReference type="STRING" id="41875.K8EBK6"/>
<gene>
    <name evidence="2" type="ORF">Bathy02g01000</name>
</gene>
<evidence type="ECO:0000313" key="3">
    <source>
        <dbReference type="Proteomes" id="UP000198341"/>
    </source>
</evidence>
<dbReference type="AlphaFoldDB" id="K8EBK6"/>
<dbReference type="PANTHER" id="PTHR47467:SF1">
    <property type="entry name" value="WD40 REPEAT-CONTAINING PROTEIN"/>
    <property type="match status" value="1"/>
</dbReference>
<name>K8EBK6_9CHLO</name>
<dbReference type="eggNOG" id="ENOG502QVYF">
    <property type="taxonomic scope" value="Eukaryota"/>
</dbReference>
<sequence>MPPPPPPPIKPTPGQNSIALTRVKQSLNSYSDLFSEDKKNNTKSVAVLSLTRCELKLFPKFHDEHEYISPGHAHNATRCQVERTTNTASMSRNFCTAIIANSGSVFKRNVKFANETAALGKTNASIPRDDDEEENEENEEEEENGKKKRKRTTTTDDRKHRKHETEMIEAFEGQEYEIMCLKIREVGEAGGQTEEQRVATVDATGRLTVCKVPKTKVADDDDDKEKAELLYKATPKMYKECETFETLGSPGWAGLSFCPLEENNIAVCKLWTRTIDWFEQDRVVRTNNLLESPTSIAHMETPHSGRSVLCIGENNEVVVYDHRVDKKNGEVGRVKQVASDNARHQIQALEPAKFSGNSVLCCAGKERTVSVVDPRKWTARYRWKNCAKYEVTGLYAPRTIEGFVCVASLDYEILCGSYEKGKLGGGFTFRNDARVVGIGGAKFGDKSDVVCTWTDTGKLTAAKISVASSVSTEEDLKVK</sequence>
<dbReference type="EMBL" id="FO082277">
    <property type="protein sequence ID" value="CCO15219.1"/>
    <property type="molecule type" value="Genomic_DNA"/>
</dbReference>
<feature type="compositionally biased region" description="Acidic residues" evidence="1">
    <location>
        <begin position="129"/>
        <end position="143"/>
    </location>
</feature>
<keyword evidence="3" id="KW-1185">Reference proteome</keyword>
<reference evidence="2 3" key="1">
    <citation type="submission" date="2011-10" db="EMBL/GenBank/DDBJ databases">
        <authorList>
            <person name="Genoscope - CEA"/>
        </authorList>
    </citation>
    <scope>NUCLEOTIDE SEQUENCE [LARGE SCALE GENOMIC DNA]</scope>
    <source>
        <strain evidence="2 3">RCC 1105</strain>
    </source>
</reference>
<dbReference type="Proteomes" id="UP000198341">
    <property type="component" value="Chromosome 2"/>
</dbReference>
<dbReference type="Gene3D" id="2.130.10.10">
    <property type="entry name" value="YVTN repeat-like/Quinoprotein amine dehydrogenase"/>
    <property type="match status" value="1"/>
</dbReference>
<evidence type="ECO:0000313" key="2">
    <source>
        <dbReference type="EMBL" id="CCO15219.1"/>
    </source>
</evidence>
<dbReference type="InterPro" id="IPR036322">
    <property type="entry name" value="WD40_repeat_dom_sf"/>
</dbReference>
<dbReference type="InterPro" id="IPR015943">
    <property type="entry name" value="WD40/YVTN_repeat-like_dom_sf"/>
</dbReference>
<evidence type="ECO:0000256" key="1">
    <source>
        <dbReference type="SAM" id="MobiDB-lite"/>
    </source>
</evidence>
<dbReference type="RefSeq" id="XP_007514979.1">
    <property type="nucleotide sequence ID" value="XM_007514917.1"/>
</dbReference>